<comment type="caution">
    <text evidence="1">The sequence shown here is derived from an EMBL/GenBank/DDBJ whole genome shotgun (WGS) entry which is preliminary data.</text>
</comment>
<sequence>FELFLNEVERCIEHLRIRICDNDFRRRLDGTDSQDKGGAVDAGAFATIQFAVDQIPGLVGSNVVININNETYAESVTVQGKAFTGNYNILFEGQFSEQLSEALVQSGSKGSSTVQAYLNVSAPGWGVNAFQYMWVKFEDDTLTAALQGKEYLIDSNTSSRITFLNMLPSSPVSGDTFTVQDQDTEWGMTVSGTEPILRVEVAQTNVDCHRIYFLEMTEVPTLWMIDYLANSSGRWDACKIREDTRLLNILVRGGLLWLQDCFVDSARSSGTRSITLEDGGALTLNHTLVRCLNNTTSGNRGVYAHSNSTLNVTGSMITRAYHGLFIDLGATARYSGNGNNDGRFRINNCNTALFATEGGLIAITSVIFSANSTNENPAGASDPAWII</sequence>
<evidence type="ECO:0000313" key="1">
    <source>
        <dbReference type="EMBL" id="KKM45174.1"/>
    </source>
</evidence>
<accession>A0A0F9IMH1</accession>
<protein>
    <submittedName>
        <fullName evidence="1">Uncharacterized protein</fullName>
    </submittedName>
</protein>
<organism evidence="1">
    <name type="scientific">marine sediment metagenome</name>
    <dbReference type="NCBI Taxonomy" id="412755"/>
    <lineage>
        <taxon>unclassified sequences</taxon>
        <taxon>metagenomes</taxon>
        <taxon>ecological metagenomes</taxon>
    </lineage>
</organism>
<name>A0A0F9IMH1_9ZZZZ</name>
<gene>
    <name evidence="1" type="ORF">LCGC14_1561200</name>
</gene>
<dbReference type="InterPro" id="IPR011050">
    <property type="entry name" value="Pectin_lyase_fold/virulence"/>
</dbReference>
<dbReference type="SUPFAM" id="SSF51126">
    <property type="entry name" value="Pectin lyase-like"/>
    <property type="match status" value="1"/>
</dbReference>
<feature type="non-terminal residue" evidence="1">
    <location>
        <position position="1"/>
    </location>
</feature>
<dbReference type="AlphaFoldDB" id="A0A0F9IMH1"/>
<reference evidence="1" key="1">
    <citation type="journal article" date="2015" name="Nature">
        <title>Complex archaea that bridge the gap between prokaryotes and eukaryotes.</title>
        <authorList>
            <person name="Spang A."/>
            <person name="Saw J.H."/>
            <person name="Jorgensen S.L."/>
            <person name="Zaremba-Niedzwiedzka K."/>
            <person name="Martijn J."/>
            <person name="Lind A.E."/>
            <person name="van Eijk R."/>
            <person name="Schleper C."/>
            <person name="Guy L."/>
            <person name="Ettema T.J."/>
        </authorList>
    </citation>
    <scope>NUCLEOTIDE SEQUENCE</scope>
</reference>
<proteinExistence type="predicted"/>
<dbReference type="EMBL" id="LAZR01012062">
    <property type="protein sequence ID" value="KKM45174.1"/>
    <property type="molecule type" value="Genomic_DNA"/>
</dbReference>